<dbReference type="AlphaFoldDB" id="A0A7H8QDN1"/>
<evidence type="ECO:0000313" key="6">
    <source>
        <dbReference type="Proteomes" id="UP000509222"/>
    </source>
</evidence>
<accession>A0A7H8QDN1</accession>
<reference evidence="6" key="2">
    <citation type="submission" date="2020-06" db="EMBL/GenBank/DDBJ databases">
        <title>Isolation of Planomicrobium glaciei.</title>
        <authorList>
            <person name="Malisova L."/>
            <person name="Safrankova R."/>
            <person name="Jakubu V."/>
            <person name="Spanelova P."/>
        </authorList>
    </citation>
    <scope>NUCLEOTIDE SEQUENCE [LARGE SCALE GENOMIC DNA]</scope>
    <source>
        <strain evidence="6">NRL-ATB46093</strain>
    </source>
</reference>
<name>A0A7H8QDN1_9BACL</name>
<feature type="transmembrane region" description="Helical" evidence="1">
    <location>
        <begin position="418"/>
        <end position="440"/>
    </location>
</feature>
<dbReference type="Pfam" id="PF20990">
    <property type="entry name" value="DUF2207_C"/>
    <property type="match status" value="1"/>
</dbReference>
<feature type="signal peptide" evidence="2">
    <location>
        <begin position="1"/>
        <end position="24"/>
    </location>
</feature>
<keyword evidence="1" id="KW-1133">Transmembrane helix</keyword>
<dbReference type="InterPro" id="IPR048389">
    <property type="entry name" value="YciQ-like_C"/>
</dbReference>
<keyword evidence="1" id="KW-0812">Transmembrane</keyword>
<keyword evidence="2" id="KW-0732">Signal</keyword>
<evidence type="ECO:0000256" key="2">
    <source>
        <dbReference type="SAM" id="SignalP"/>
    </source>
</evidence>
<feature type="transmembrane region" description="Helical" evidence="1">
    <location>
        <begin position="394"/>
        <end position="412"/>
    </location>
</feature>
<feature type="transmembrane region" description="Helical" evidence="1">
    <location>
        <begin position="240"/>
        <end position="258"/>
    </location>
</feature>
<organism evidence="5 6">
    <name type="scientific">Planococcus glaciei</name>
    <dbReference type="NCBI Taxonomy" id="459472"/>
    <lineage>
        <taxon>Bacteria</taxon>
        <taxon>Bacillati</taxon>
        <taxon>Bacillota</taxon>
        <taxon>Bacilli</taxon>
        <taxon>Bacillales</taxon>
        <taxon>Caryophanaceae</taxon>
        <taxon>Planococcus</taxon>
    </lineage>
</organism>
<sequence length="555" mass="61483">MERKMLAFFSVFTLLLLMPAEVFAVDFDINKAAIQAKLDRDGNAFVTERYIYEFDGDFNGITRQINPKAGTAITGFSASEGSKKLNVEQYLDLYKIHRTGGSEKITIQLSYTILNAVEKYEDGAQFFWPFFDGRNTKAYEDLSITVSPPAAAQEVEYLGYKEAYGTALLAKDGSVTFTLGDVPAGANGDIRVVYAPELFPAAALMPGTIKNDLINDRSRLAIQQTAFEKNQQTANTVSSTALPVAAFTLASLFGIAFWKRRRGMQDFNARDTEALVPADELSIPAAIYFTKSRFLGPNALAAALVELVRKGLVRQQGEDQYELVSRKTELQHESTLMKLLFEQIGDGTQFRLSDVESYTKNKTNHIPYHDSLGDWNEQVAQEIKQKNLYEKQPGIRWLSVGLCTLFAALAFYTGNFALYMEMAFFGFAAMAALFFAVFYMPLTARGRRIKAQWKRLGKTLKKMPAEHWEPLSQDEWMRVYAFKLGSETTPINKSSAVLALSDNRANQLDQDGFYLNTLLLTGIFIAVSSNSMAEASGSTFADGGVGDSGGGSGAF</sequence>
<evidence type="ECO:0000259" key="3">
    <source>
        <dbReference type="Pfam" id="PF09972"/>
    </source>
</evidence>
<evidence type="ECO:0000313" key="5">
    <source>
        <dbReference type="EMBL" id="QKX52114.1"/>
    </source>
</evidence>
<dbReference type="Pfam" id="PF09972">
    <property type="entry name" value="DUF2207"/>
    <property type="match status" value="1"/>
</dbReference>
<feature type="domain" description="DUF2207" evidence="3">
    <location>
        <begin position="28"/>
        <end position="193"/>
    </location>
</feature>
<evidence type="ECO:0000256" key="1">
    <source>
        <dbReference type="SAM" id="Phobius"/>
    </source>
</evidence>
<dbReference type="RefSeq" id="WP_036804658.1">
    <property type="nucleotide sequence ID" value="NZ_CP051177.1"/>
</dbReference>
<evidence type="ECO:0000259" key="4">
    <source>
        <dbReference type="Pfam" id="PF20990"/>
    </source>
</evidence>
<dbReference type="InterPro" id="IPR018702">
    <property type="entry name" value="DUF2207"/>
</dbReference>
<protein>
    <submittedName>
        <fullName evidence="5">DUF2207 domain-containing protein</fullName>
    </submittedName>
</protein>
<gene>
    <name evidence="5" type="ORF">HF394_16875</name>
</gene>
<keyword evidence="6" id="KW-1185">Reference proteome</keyword>
<proteinExistence type="predicted"/>
<reference evidence="5 6" key="1">
    <citation type="submission" date="2020-04" db="EMBL/GenBank/DDBJ databases">
        <authorList>
            <person name="Pajer P."/>
            <person name="Broz P."/>
        </authorList>
    </citation>
    <scope>NUCLEOTIDE SEQUENCE [LARGE SCALE GENOMIC DNA]</scope>
    <source>
        <strain evidence="6">NRL-ATB46093</strain>
    </source>
</reference>
<feature type="domain" description="Predicted membrane protein YciQ-like C-terminal" evidence="4">
    <location>
        <begin position="294"/>
        <end position="464"/>
    </location>
</feature>
<dbReference type="EMBL" id="CP051177">
    <property type="protein sequence ID" value="QKX52114.1"/>
    <property type="molecule type" value="Genomic_DNA"/>
</dbReference>
<feature type="chain" id="PRO_5028822843" evidence="2">
    <location>
        <begin position="25"/>
        <end position="555"/>
    </location>
</feature>
<keyword evidence="1" id="KW-0472">Membrane</keyword>
<dbReference type="Proteomes" id="UP000509222">
    <property type="component" value="Chromosome"/>
</dbReference>